<gene>
    <name evidence="1" type="ORF">B6254_1191</name>
</gene>
<dbReference type="EMBL" id="CP020928">
    <property type="protein sequence ID" value="AWF95597.1"/>
    <property type="molecule type" value="Genomic_DNA"/>
</dbReference>
<organism evidence="1 2">
    <name type="scientific">Weissella cibaria</name>
    <dbReference type="NCBI Taxonomy" id="137591"/>
    <lineage>
        <taxon>Bacteria</taxon>
        <taxon>Bacillati</taxon>
        <taxon>Bacillota</taxon>
        <taxon>Bacilli</taxon>
        <taxon>Lactobacillales</taxon>
        <taxon>Lactobacillaceae</taxon>
        <taxon>Weissella</taxon>
    </lineage>
</organism>
<proteinExistence type="predicted"/>
<dbReference type="Proteomes" id="UP000244870">
    <property type="component" value="Chromosome"/>
</dbReference>
<protein>
    <submittedName>
        <fullName evidence="1">Uncharacterized protein</fullName>
    </submittedName>
</protein>
<dbReference type="AlphaFoldDB" id="A0A2S1KRF1"/>
<accession>A0A2S1KRF1</accession>
<reference evidence="1 2" key="1">
    <citation type="submission" date="2017-04" db="EMBL/GenBank/DDBJ databases">
        <title>Weissella cibaria strain m2 complete genome.</title>
        <authorList>
            <person name="Pan Q."/>
            <person name="Tan M."/>
            <person name="Yao F."/>
            <person name="Su S."/>
        </authorList>
    </citation>
    <scope>NUCLEOTIDE SEQUENCE [LARGE SCALE GENOMIC DNA]</scope>
    <source>
        <strain evidence="1 2">M2</strain>
    </source>
</reference>
<evidence type="ECO:0000313" key="1">
    <source>
        <dbReference type="EMBL" id="AWF95597.1"/>
    </source>
</evidence>
<name>A0A2S1KRF1_9LACO</name>
<sequence length="112" mass="11802">MKYTTTKVDQVNWLASSKFQAFTESADKEYDSGAVFMKDGAVAGLVVNHVVGSTDDPMPASVMVEGYVLPDRLPVALTADQVTALKAIGIKFRGETAAPATQSGTDTATSEN</sequence>
<dbReference type="RefSeq" id="WP_108730437.1">
    <property type="nucleotide sequence ID" value="NZ_CP020928.1"/>
</dbReference>
<evidence type="ECO:0000313" key="2">
    <source>
        <dbReference type="Proteomes" id="UP000244870"/>
    </source>
</evidence>